<dbReference type="SUPFAM" id="SSF53335">
    <property type="entry name" value="S-adenosyl-L-methionine-dependent methyltransferases"/>
    <property type="match status" value="1"/>
</dbReference>
<feature type="domain" description="O-methyltransferase C-terminal" evidence="4">
    <location>
        <begin position="63"/>
        <end position="207"/>
    </location>
</feature>
<dbReference type="InterPro" id="IPR016461">
    <property type="entry name" value="COMT-like"/>
</dbReference>
<protein>
    <recommendedName>
        <fullName evidence="4">O-methyltransferase C-terminal domain-containing protein</fullName>
    </recommendedName>
</protein>
<organism evidence="5 6">
    <name type="scientific">Apiospora phragmitis</name>
    <dbReference type="NCBI Taxonomy" id="2905665"/>
    <lineage>
        <taxon>Eukaryota</taxon>
        <taxon>Fungi</taxon>
        <taxon>Dikarya</taxon>
        <taxon>Ascomycota</taxon>
        <taxon>Pezizomycotina</taxon>
        <taxon>Sordariomycetes</taxon>
        <taxon>Xylariomycetidae</taxon>
        <taxon>Amphisphaeriales</taxon>
        <taxon>Apiosporaceae</taxon>
        <taxon>Apiospora</taxon>
    </lineage>
</organism>
<proteinExistence type="predicted"/>
<dbReference type="EMBL" id="JAQQWL010000007">
    <property type="protein sequence ID" value="KAK8064426.1"/>
    <property type="molecule type" value="Genomic_DNA"/>
</dbReference>
<dbReference type="Gene3D" id="3.40.50.150">
    <property type="entry name" value="Vaccinia Virus protein VP39"/>
    <property type="match status" value="1"/>
</dbReference>
<dbReference type="InterPro" id="IPR029063">
    <property type="entry name" value="SAM-dependent_MTases_sf"/>
</dbReference>
<sequence>MTESAHGVARHTALPFYDWLDREDNTPLRACLGRGDGGHQPRGPALAGYGPAGVPLGDTTGGGGGGGHFARDLAEVYPAFSVIVQDLPRVIRQTVEDQKNSPGSGSITYQAHNFFAEQPVKNADVYFMRHIFHNHPDAECVKILEALLPALKQGARVLVSEYIVPPPAELTGGLGSKPMRQMDLLTMALFNAKERTKDEYSRLFQQASPALVFQDIHQVPDDPRSCIFEAVYQGANDI</sequence>
<evidence type="ECO:0000256" key="1">
    <source>
        <dbReference type="ARBA" id="ARBA00022603"/>
    </source>
</evidence>
<dbReference type="Pfam" id="PF00891">
    <property type="entry name" value="Methyltransf_2"/>
    <property type="match status" value="1"/>
</dbReference>
<comment type="caution">
    <text evidence="5">The sequence shown here is derived from an EMBL/GenBank/DDBJ whole genome shotgun (WGS) entry which is preliminary data.</text>
</comment>
<reference evidence="5 6" key="1">
    <citation type="submission" date="2023-01" db="EMBL/GenBank/DDBJ databases">
        <title>Analysis of 21 Apiospora genomes using comparative genomics revels a genus with tremendous synthesis potential of carbohydrate active enzymes and secondary metabolites.</title>
        <authorList>
            <person name="Sorensen T."/>
        </authorList>
    </citation>
    <scope>NUCLEOTIDE SEQUENCE [LARGE SCALE GENOMIC DNA]</scope>
    <source>
        <strain evidence="5 6">CBS 135458</strain>
    </source>
</reference>
<evidence type="ECO:0000256" key="2">
    <source>
        <dbReference type="ARBA" id="ARBA00022679"/>
    </source>
</evidence>
<evidence type="ECO:0000259" key="4">
    <source>
        <dbReference type="Pfam" id="PF00891"/>
    </source>
</evidence>
<name>A0ABR1UZP9_9PEZI</name>
<dbReference type="PROSITE" id="PS51683">
    <property type="entry name" value="SAM_OMT_II"/>
    <property type="match status" value="1"/>
</dbReference>
<gene>
    <name evidence="5" type="ORF">PG994_007064</name>
</gene>
<keyword evidence="1" id="KW-0489">Methyltransferase</keyword>
<dbReference type="GeneID" id="92091536"/>
<keyword evidence="6" id="KW-1185">Reference proteome</keyword>
<dbReference type="Proteomes" id="UP001480595">
    <property type="component" value="Unassembled WGS sequence"/>
</dbReference>
<dbReference type="PANTHER" id="PTHR43712:SF5">
    <property type="entry name" value="O-METHYLTRANSFERASE ASQN-RELATED"/>
    <property type="match status" value="1"/>
</dbReference>
<evidence type="ECO:0000256" key="3">
    <source>
        <dbReference type="ARBA" id="ARBA00022691"/>
    </source>
</evidence>
<keyword evidence="2" id="KW-0808">Transferase</keyword>
<evidence type="ECO:0000313" key="5">
    <source>
        <dbReference type="EMBL" id="KAK8064426.1"/>
    </source>
</evidence>
<keyword evidence="3" id="KW-0949">S-adenosyl-L-methionine</keyword>
<dbReference type="PANTHER" id="PTHR43712">
    <property type="entry name" value="PUTATIVE (AFU_ORTHOLOGUE AFUA_4G14580)-RELATED"/>
    <property type="match status" value="1"/>
</dbReference>
<dbReference type="RefSeq" id="XP_066715415.1">
    <property type="nucleotide sequence ID" value="XM_066858473.1"/>
</dbReference>
<evidence type="ECO:0000313" key="6">
    <source>
        <dbReference type="Proteomes" id="UP001480595"/>
    </source>
</evidence>
<accession>A0ABR1UZP9</accession>
<dbReference type="InterPro" id="IPR001077">
    <property type="entry name" value="COMT_C"/>
</dbReference>